<name>A0AAV2IJ11_LYMST</name>
<reference evidence="1 2" key="1">
    <citation type="submission" date="2024-04" db="EMBL/GenBank/DDBJ databases">
        <authorList>
            <consortium name="Genoscope - CEA"/>
            <person name="William W."/>
        </authorList>
    </citation>
    <scope>NUCLEOTIDE SEQUENCE [LARGE SCALE GENOMIC DNA]</scope>
</reference>
<comment type="caution">
    <text evidence="1">The sequence shown here is derived from an EMBL/GenBank/DDBJ whole genome shotgun (WGS) entry which is preliminary data.</text>
</comment>
<gene>
    <name evidence="1" type="ORF">GSLYS_00020425001</name>
</gene>
<dbReference type="AlphaFoldDB" id="A0AAV2IJ11"/>
<accession>A0AAV2IJ11</accession>
<evidence type="ECO:0000313" key="2">
    <source>
        <dbReference type="Proteomes" id="UP001497497"/>
    </source>
</evidence>
<protein>
    <submittedName>
        <fullName evidence="1">Uncharacterized protein</fullName>
    </submittedName>
</protein>
<organism evidence="1 2">
    <name type="scientific">Lymnaea stagnalis</name>
    <name type="common">Great pond snail</name>
    <name type="synonym">Helix stagnalis</name>
    <dbReference type="NCBI Taxonomy" id="6523"/>
    <lineage>
        <taxon>Eukaryota</taxon>
        <taxon>Metazoa</taxon>
        <taxon>Spiralia</taxon>
        <taxon>Lophotrochozoa</taxon>
        <taxon>Mollusca</taxon>
        <taxon>Gastropoda</taxon>
        <taxon>Heterobranchia</taxon>
        <taxon>Euthyneura</taxon>
        <taxon>Panpulmonata</taxon>
        <taxon>Hygrophila</taxon>
        <taxon>Lymnaeoidea</taxon>
        <taxon>Lymnaeidae</taxon>
        <taxon>Lymnaea</taxon>
    </lineage>
</organism>
<sequence length="207" mass="23953">MAEPDQFEMVLKMNRWAPDGSNNNSNPVKFRQIGHKTSHQEGVIPKIETDYKDHNFTMNHTAQGESAKHIFFKDPMLPQDEQILMSQNSDLDQVPFKLGRNMRACKDVTHQSLDVHKVISKRKQLLEQQKEQKVIHEKEERTLHAATTLVNDLLQNGFHITPPDKTPRLDQSVSPDREDTFLPHVDDRKLIVAIHRELKRVQAGDIE</sequence>
<dbReference type="Proteomes" id="UP001497497">
    <property type="component" value="Unassembled WGS sequence"/>
</dbReference>
<keyword evidence="2" id="KW-1185">Reference proteome</keyword>
<dbReference type="EMBL" id="CAXITT010000904">
    <property type="protein sequence ID" value="CAL1547100.1"/>
    <property type="molecule type" value="Genomic_DNA"/>
</dbReference>
<evidence type="ECO:0000313" key="1">
    <source>
        <dbReference type="EMBL" id="CAL1547100.1"/>
    </source>
</evidence>
<proteinExistence type="predicted"/>